<dbReference type="OrthoDB" id="8192384at2759"/>
<evidence type="ECO:0000259" key="1">
    <source>
        <dbReference type="Pfam" id="PF21789"/>
    </source>
</evidence>
<evidence type="ECO:0000313" key="3">
    <source>
        <dbReference type="Proteomes" id="UP000792457"/>
    </source>
</evidence>
<dbReference type="EMBL" id="KZ309506">
    <property type="protein sequence ID" value="KAG8239070.1"/>
    <property type="molecule type" value="Genomic_DNA"/>
</dbReference>
<proteinExistence type="predicted"/>
<sequence length="188" mass="21329">MTRRSHHHQLFVEMIYKIGWWQFVEAESGKQVHPPPQKGWLATIKGVQLLWQHFKDISKFFCPRSLNQEPVENLFNIVRQNCGCNHHPNANMFMGALKTSIVNGLLSSSMKGNCEDDGCNTRKVCLKAAITLISTQLRTATQNPRCQQSVDEKLFFLSIQPKTPKAYSLLSALFTLPISRTLSKSLSP</sequence>
<name>A0A8K0KSP7_LADFU</name>
<organism evidence="2 3">
    <name type="scientific">Ladona fulva</name>
    <name type="common">Scarce chaser dragonfly</name>
    <name type="synonym">Libellula fulva</name>
    <dbReference type="NCBI Taxonomy" id="123851"/>
    <lineage>
        <taxon>Eukaryota</taxon>
        <taxon>Metazoa</taxon>
        <taxon>Ecdysozoa</taxon>
        <taxon>Arthropoda</taxon>
        <taxon>Hexapoda</taxon>
        <taxon>Insecta</taxon>
        <taxon>Pterygota</taxon>
        <taxon>Palaeoptera</taxon>
        <taxon>Odonata</taxon>
        <taxon>Epiprocta</taxon>
        <taxon>Anisoptera</taxon>
        <taxon>Libelluloidea</taxon>
        <taxon>Libellulidae</taxon>
        <taxon>Ladona</taxon>
    </lineage>
</organism>
<feature type="domain" description="Transposable element P transposase-like RNase H C-terminal" evidence="1">
    <location>
        <begin position="66"/>
        <end position="96"/>
    </location>
</feature>
<dbReference type="Pfam" id="PF21789">
    <property type="entry name" value="TNP-like_RNaseH_C"/>
    <property type="match status" value="1"/>
</dbReference>
<keyword evidence="3" id="KW-1185">Reference proteome</keyword>
<reference evidence="2" key="2">
    <citation type="submission" date="2017-10" db="EMBL/GenBank/DDBJ databases">
        <title>Ladona fulva Genome sequencing and assembly.</title>
        <authorList>
            <person name="Murali S."/>
            <person name="Richards S."/>
            <person name="Bandaranaike D."/>
            <person name="Bellair M."/>
            <person name="Blankenburg K."/>
            <person name="Chao H."/>
            <person name="Dinh H."/>
            <person name="Doddapaneni H."/>
            <person name="Dugan-Rocha S."/>
            <person name="Elkadiri S."/>
            <person name="Gnanaolivu R."/>
            <person name="Hernandez B."/>
            <person name="Skinner E."/>
            <person name="Javaid M."/>
            <person name="Lee S."/>
            <person name="Li M."/>
            <person name="Ming W."/>
            <person name="Munidasa M."/>
            <person name="Muniz J."/>
            <person name="Nguyen L."/>
            <person name="Hughes D."/>
            <person name="Osuji N."/>
            <person name="Pu L.-L."/>
            <person name="Puazo M."/>
            <person name="Qu C."/>
            <person name="Quiroz J."/>
            <person name="Raj R."/>
            <person name="Weissenberger G."/>
            <person name="Xin Y."/>
            <person name="Zou X."/>
            <person name="Han Y."/>
            <person name="Worley K."/>
            <person name="Muzny D."/>
            <person name="Gibbs R."/>
        </authorList>
    </citation>
    <scope>NUCLEOTIDE SEQUENCE</scope>
    <source>
        <strain evidence="2">Sampled in the wild</strain>
    </source>
</reference>
<dbReference type="AlphaFoldDB" id="A0A8K0KSP7"/>
<dbReference type="InterPro" id="IPR048367">
    <property type="entry name" value="TNP-like_RNaseH_C"/>
</dbReference>
<evidence type="ECO:0000313" key="2">
    <source>
        <dbReference type="EMBL" id="KAG8239070.1"/>
    </source>
</evidence>
<dbReference type="Proteomes" id="UP000792457">
    <property type="component" value="Unassembled WGS sequence"/>
</dbReference>
<protein>
    <recommendedName>
        <fullName evidence="1">Transposable element P transposase-like RNase H C-terminal domain-containing protein</fullName>
    </recommendedName>
</protein>
<reference evidence="2" key="1">
    <citation type="submission" date="2013-04" db="EMBL/GenBank/DDBJ databases">
        <authorList>
            <person name="Qu J."/>
            <person name="Murali S.C."/>
            <person name="Bandaranaike D."/>
            <person name="Bellair M."/>
            <person name="Blankenburg K."/>
            <person name="Chao H."/>
            <person name="Dinh H."/>
            <person name="Doddapaneni H."/>
            <person name="Downs B."/>
            <person name="Dugan-Rocha S."/>
            <person name="Elkadiri S."/>
            <person name="Gnanaolivu R.D."/>
            <person name="Hernandez B."/>
            <person name="Javaid M."/>
            <person name="Jayaseelan J.C."/>
            <person name="Lee S."/>
            <person name="Li M."/>
            <person name="Ming W."/>
            <person name="Munidasa M."/>
            <person name="Muniz J."/>
            <person name="Nguyen L."/>
            <person name="Ongeri F."/>
            <person name="Osuji N."/>
            <person name="Pu L.-L."/>
            <person name="Puazo M."/>
            <person name="Qu C."/>
            <person name="Quiroz J."/>
            <person name="Raj R."/>
            <person name="Weissenberger G."/>
            <person name="Xin Y."/>
            <person name="Zou X."/>
            <person name="Han Y."/>
            <person name="Richards S."/>
            <person name="Worley K."/>
            <person name="Muzny D."/>
            <person name="Gibbs R."/>
        </authorList>
    </citation>
    <scope>NUCLEOTIDE SEQUENCE</scope>
    <source>
        <strain evidence="2">Sampled in the wild</strain>
    </source>
</reference>
<accession>A0A8K0KSP7</accession>
<gene>
    <name evidence="2" type="ORF">J437_LFUL018725</name>
</gene>
<comment type="caution">
    <text evidence="2">The sequence shown here is derived from an EMBL/GenBank/DDBJ whole genome shotgun (WGS) entry which is preliminary data.</text>
</comment>